<sequence>MYDKIVFLVSSLSQPRAIRRVESIAALGYEVEVYGYDRVQYNCNKFSVKIPVTILGQMSKGDGYLEKIRTVKRDIARVVKEHKGQSCLYYSFGYFESIFLRLKGVPYAYEISDIAYGFPSFGKARPLLRAIDRNLVKNAQFTLLTSEGFKGFLNQPKARFIVQPNKVNRKIIGVERKPLNLKDDHFIFSFVGSIRYASMMRFARTIGKYFPQHEFHFHGVANVESTQKAIDDMMELYPNIKLFGDFKNPDDFEHIYNSVDVVVVTYGVESLNETILDPNKLYEGIFFCRPLIATKGTFLAEQIESYGCGISIDSSTEEAIRDSLRLLTIEQLNNISRKEYEIEREEVFDSMDNLSTLLEEICKKRKN</sequence>
<gene>
    <name evidence="1" type="ORF">M125_1111</name>
</gene>
<organism evidence="1 2">
    <name type="scientific">Bacteroides fragilis str. 3998T(B)3</name>
    <dbReference type="NCBI Taxonomy" id="1339316"/>
    <lineage>
        <taxon>Bacteria</taxon>
        <taxon>Pseudomonadati</taxon>
        <taxon>Bacteroidota</taxon>
        <taxon>Bacteroidia</taxon>
        <taxon>Bacteroidales</taxon>
        <taxon>Bacteroidaceae</taxon>
        <taxon>Bacteroides</taxon>
    </lineage>
</organism>
<proteinExistence type="predicted"/>
<name>A0A015UBG9_BACFG</name>
<dbReference type="PATRIC" id="fig|1339316.3.peg.1076"/>
<dbReference type="SUPFAM" id="SSF53756">
    <property type="entry name" value="UDP-Glycosyltransferase/glycogen phosphorylase"/>
    <property type="match status" value="1"/>
</dbReference>
<keyword evidence="1" id="KW-0808">Transferase</keyword>
<dbReference type="AlphaFoldDB" id="A0A015UBG9"/>
<dbReference type="RefSeq" id="WP_008769449.1">
    <property type="nucleotide sequence ID" value="NZ_JGDB01000023.1"/>
</dbReference>
<evidence type="ECO:0000313" key="1">
    <source>
        <dbReference type="EMBL" id="EXY92177.1"/>
    </source>
</evidence>
<accession>A0A015UBG9</accession>
<evidence type="ECO:0000313" key="2">
    <source>
        <dbReference type="Proteomes" id="UP000020773"/>
    </source>
</evidence>
<protein>
    <submittedName>
        <fullName evidence="1">Glycosyl transferases group 1 family protein</fullName>
    </submittedName>
</protein>
<dbReference type="Proteomes" id="UP000020773">
    <property type="component" value="Unassembled WGS sequence"/>
</dbReference>
<comment type="caution">
    <text evidence="1">The sequence shown here is derived from an EMBL/GenBank/DDBJ whole genome shotgun (WGS) entry which is preliminary data.</text>
</comment>
<dbReference type="GO" id="GO:0016740">
    <property type="term" value="F:transferase activity"/>
    <property type="evidence" value="ECO:0007669"/>
    <property type="project" value="UniProtKB-KW"/>
</dbReference>
<dbReference type="Gene3D" id="3.40.50.2000">
    <property type="entry name" value="Glycogen Phosphorylase B"/>
    <property type="match status" value="1"/>
</dbReference>
<reference evidence="1 2" key="1">
    <citation type="submission" date="2014-02" db="EMBL/GenBank/DDBJ databases">
        <authorList>
            <person name="Sears C."/>
            <person name="Carroll K."/>
            <person name="Sack B.R."/>
            <person name="Qadri F."/>
            <person name="Myers L.L."/>
            <person name="Chung G.-T."/>
            <person name="Escheverria P."/>
            <person name="Fraser C.M."/>
            <person name="Sadzewicz L."/>
            <person name="Shefchek K.A."/>
            <person name="Tallon L."/>
            <person name="Das S.P."/>
            <person name="Daugherty S."/>
            <person name="Mongodin E.F."/>
        </authorList>
    </citation>
    <scope>NUCLEOTIDE SEQUENCE [LARGE SCALE GENOMIC DNA]</scope>
    <source>
        <strain evidence="2">3998T(B)3</strain>
    </source>
</reference>
<dbReference type="EMBL" id="JGDB01000023">
    <property type="protein sequence ID" value="EXY92177.1"/>
    <property type="molecule type" value="Genomic_DNA"/>
</dbReference>